<keyword evidence="4" id="KW-0998">Cell outer membrane</keyword>
<dbReference type="Gene3D" id="3.30.1450.10">
    <property type="match status" value="1"/>
</dbReference>
<dbReference type="InterPro" id="IPR036737">
    <property type="entry name" value="OmpA-like_sf"/>
</dbReference>
<feature type="domain" description="OmpA-like" evidence="7">
    <location>
        <begin position="143"/>
        <end position="270"/>
    </location>
</feature>
<comment type="subcellular location">
    <subcellularLocation>
        <location evidence="1">Cell outer membrane</location>
    </subcellularLocation>
</comment>
<dbReference type="PANTHER" id="PTHR30329:SF21">
    <property type="entry name" value="LIPOPROTEIN YIAD-RELATED"/>
    <property type="match status" value="1"/>
</dbReference>
<dbReference type="OrthoDB" id="9782229at2"/>
<name>A0A4R6Y9D1_9BURK</name>
<accession>A0A4R6Y9D1</accession>
<dbReference type="InterPro" id="IPR006664">
    <property type="entry name" value="OMP_bac"/>
</dbReference>
<evidence type="ECO:0000313" key="8">
    <source>
        <dbReference type="EMBL" id="TDR32050.1"/>
    </source>
</evidence>
<keyword evidence="9" id="KW-1185">Reference proteome</keyword>
<dbReference type="CDD" id="cd07185">
    <property type="entry name" value="OmpA_C-like"/>
    <property type="match status" value="1"/>
</dbReference>
<protein>
    <submittedName>
        <fullName evidence="8">Beta-barrel assembly machine subunit BamE</fullName>
    </submittedName>
</protein>
<dbReference type="PROSITE" id="PS51123">
    <property type="entry name" value="OMPA_2"/>
    <property type="match status" value="1"/>
</dbReference>
<dbReference type="PROSITE" id="PS01068">
    <property type="entry name" value="OMPA_1"/>
    <property type="match status" value="1"/>
</dbReference>
<sequence length="272" mass="29287">MKATKLILSFLSASALMCAMTSAWAKDSSQNNGFPELRTSWLKTGDFVGPENLRRIAQGMTKDQVALQIGYPHFNEGIGGTKVWNYAFNLYTGNGADYVTCQYQVRFDQNTRVRSTHWKDEQCGGLTAEKPPVVIKEEAPKQPPVHSITLSADGMFAFGKAGSKDLMPAGQQRLERLAQQIQAGYNLNSINVIGHTDRIGSDRANMALSQARADTVKGFLMSRGIPGNLISSSGVGSSQPVVTCSGSATPAVIACLQANRRVDIVISGTAKN</sequence>
<feature type="chain" id="PRO_5020718442" evidence="6">
    <location>
        <begin position="26"/>
        <end position="272"/>
    </location>
</feature>
<dbReference type="GO" id="GO:0009279">
    <property type="term" value="C:cell outer membrane"/>
    <property type="evidence" value="ECO:0007669"/>
    <property type="project" value="UniProtKB-SubCell"/>
</dbReference>
<evidence type="ECO:0000256" key="4">
    <source>
        <dbReference type="ARBA" id="ARBA00023237"/>
    </source>
</evidence>
<evidence type="ECO:0000256" key="6">
    <source>
        <dbReference type="SAM" id="SignalP"/>
    </source>
</evidence>
<dbReference type="Proteomes" id="UP000294480">
    <property type="component" value="Unassembled WGS sequence"/>
</dbReference>
<dbReference type="SUPFAM" id="SSF103088">
    <property type="entry name" value="OmpA-like"/>
    <property type="match status" value="1"/>
</dbReference>
<feature type="signal peptide" evidence="6">
    <location>
        <begin position="1"/>
        <end position="25"/>
    </location>
</feature>
<dbReference type="AlphaFoldDB" id="A0A4R6Y9D1"/>
<organism evidence="8 9">
    <name type="scientific">Hydromonas duriensis</name>
    <dbReference type="NCBI Taxonomy" id="1527608"/>
    <lineage>
        <taxon>Bacteria</taxon>
        <taxon>Pseudomonadati</taxon>
        <taxon>Pseudomonadota</taxon>
        <taxon>Betaproteobacteria</taxon>
        <taxon>Burkholderiales</taxon>
        <taxon>Burkholderiaceae</taxon>
        <taxon>Hydromonas</taxon>
    </lineage>
</organism>
<evidence type="ECO:0000256" key="2">
    <source>
        <dbReference type="ARBA" id="ARBA00022729"/>
    </source>
</evidence>
<evidence type="ECO:0000256" key="1">
    <source>
        <dbReference type="ARBA" id="ARBA00004442"/>
    </source>
</evidence>
<dbReference type="PANTHER" id="PTHR30329">
    <property type="entry name" value="STATOR ELEMENT OF FLAGELLAR MOTOR COMPLEX"/>
    <property type="match status" value="1"/>
</dbReference>
<dbReference type="Gene3D" id="3.30.1330.60">
    <property type="entry name" value="OmpA-like domain"/>
    <property type="match status" value="1"/>
</dbReference>
<evidence type="ECO:0000256" key="3">
    <source>
        <dbReference type="ARBA" id="ARBA00023136"/>
    </source>
</evidence>
<dbReference type="Pfam" id="PF00691">
    <property type="entry name" value="OmpA"/>
    <property type="match status" value="1"/>
</dbReference>
<evidence type="ECO:0000259" key="7">
    <source>
        <dbReference type="PROSITE" id="PS51123"/>
    </source>
</evidence>
<keyword evidence="2 6" id="KW-0732">Signal</keyword>
<keyword evidence="3 5" id="KW-0472">Membrane</keyword>
<comment type="caution">
    <text evidence="8">The sequence shown here is derived from an EMBL/GenBank/DDBJ whole genome shotgun (WGS) entry which is preliminary data.</text>
</comment>
<dbReference type="InterPro" id="IPR006690">
    <property type="entry name" value="OMPA-like_CS"/>
</dbReference>
<proteinExistence type="predicted"/>
<gene>
    <name evidence="8" type="ORF">DFR44_106117</name>
</gene>
<dbReference type="RefSeq" id="WP_133619485.1">
    <property type="nucleotide sequence ID" value="NZ_SNZE01000006.1"/>
</dbReference>
<dbReference type="Pfam" id="PF04355">
    <property type="entry name" value="BamE"/>
    <property type="match status" value="1"/>
</dbReference>
<dbReference type="InterPro" id="IPR006665">
    <property type="entry name" value="OmpA-like"/>
</dbReference>
<dbReference type="InterPro" id="IPR037873">
    <property type="entry name" value="BamE-like"/>
</dbReference>
<dbReference type="PRINTS" id="PR01021">
    <property type="entry name" value="OMPADOMAIN"/>
</dbReference>
<dbReference type="EMBL" id="SNZE01000006">
    <property type="protein sequence ID" value="TDR32050.1"/>
    <property type="molecule type" value="Genomic_DNA"/>
</dbReference>
<dbReference type="InterPro" id="IPR050330">
    <property type="entry name" value="Bact_OuterMem_StrucFunc"/>
</dbReference>
<reference evidence="8 9" key="1">
    <citation type="submission" date="2019-03" db="EMBL/GenBank/DDBJ databases">
        <title>Genomic Encyclopedia of Type Strains, Phase IV (KMG-IV): sequencing the most valuable type-strain genomes for metagenomic binning, comparative biology and taxonomic classification.</title>
        <authorList>
            <person name="Goeker M."/>
        </authorList>
    </citation>
    <scope>NUCLEOTIDE SEQUENCE [LARGE SCALE GENOMIC DNA]</scope>
    <source>
        <strain evidence="8 9">DSM 102852</strain>
    </source>
</reference>
<evidence type="ECO:0000313" key="9">
    <source>
        <dbReference type="Proteomes" id="UP000294480"/>
    </source>
</evidence>
<evidence type="ECO:0000256" key="5">
    <source>
        <dbReference type="PROSITE-ProRule" id="PRU00473"/>
    </source>
</evidence>
<dbReference type="InterPro" id="IPR007450">
    <property type="entry name" value="BamE_dom"/>
</dbReference>